<protein>
    <submittedName>
        <fullName evidence="5">Transcriptional regulator</fullName>
    </submittedName>
</protein>
<evidence type="ECO:0000256" key="2">
    <source>
        <dbReference type="ARBA" id="ARBA00023125"/>
    </source>
</evidence>
<keyword evidence="2" id="KW-0238">DNA-binding</keyword>
<proteinExistence type="predicted"/>
<dbReference type="PANTHER" id="PTHR33204:SF29">
    <property type="entry name" value="TRANSCRIPTIONAL REGULATOR"/>
    <property type="match status" value="1"/>
</dbReference>
<evidence type="ECO:0000259" key="4">
    <source>
        <dbReference type="PROSITE" id="PS51118"/>
    </source>
</evidence>
<evidence type="ECO:0000313" key="5">
    <source>
        <dbReference type="EMBL" id="RBQ06838.1"/>
    </source>
</evidence>
<keyword evidence="1" id="KW-0805">Transcription regulation</keyword>
<reference evidence="5 6" key="1">
    <citation type="submission" date="2018-07" db="EMBL/GenBank/DDBJ databases">
        <title>A draft genome of a endophytic bacteria, a new species of Pedobacter.</title>
        <authorList>
            <person name="Zhang Z.D."/>
            <person name="Chen Z.J."/>
        </authorList>
    </citation>
    <scope>NUCLEOTIDE SEQUENCE [LARGE SCALE GENOMIC DNA]</scope>
    <source>
        <strain evidence="5 6">RS10</strain>
    </source>
</reference>
<name>A0A366KZ24_9SPHI</name>
<evidence type="ECO:0000256" key="1">
    <source>
        <dbReference type="ARBA" id="ARBA00023015"/>
    </source>
</evidence>
<dbReference type="InterPro" id="IPR002577">
    <property type="entry name" value="HTH_HxlR"/>
</dbReference>
<dbReference type="InterPro" id="IPR036388">
    <property type="entry name" value="WH-like_DNA-bd_sf"/>
</dbReference>
<gene>
    <name evidence="5" type="ORF">DRW42_13175</name>
</gene>
<evidence type="ECO:0000313" key="6">
    <source>
        <dbReference type="Proteomes" id="UP000252081"/>
    </source>
</evidence>
<feature type="domain" description="HTH hxlR-type" evidence="4">
    <location>
        <begin position="8"/>
        <end position="106"/>
    </location>
</feature>
<accession>A0A366KZ24</accession>
<keyword evidence="3" id="KW-0804">Transcription</keyword>
<dbReference type="Proteomes" id="UP000252081">
    <property type="component" value="Unassembled WGS sequence"/>
</dbReference>
<comment type="caution">
    <text evidence="5">The sequence shown here is derived from an EMBL/GenBank/DDBJ whole genome shotgun (WGS) entry which is preliminary data.</text>
</comment>
<dbReference type="PROSITE" id="PS51118">
    <property type="entry name" value="HTH_HXLR"/>
    <property type="match status" value="1"/>
</dbReference>
<dbReference type="EMBL" id="QNQU01000010">
    <property type="protein sequence ID" value="RBQ06838.1"/>
    <property type="molecule type" value="Genomic_DNA"/>
</dbReference>
<dbReference type="GO" id="GO:0003677">
    <property type="term" value="F:DNA binding"/>
    <property type="evidence" value="ECO:0007669"/>
    <property type="project" value="UniProtKB-KW"/>
</dbReference>
<dbReference type="PANTHER" id="PTHR33204">
    <property type="entry name" value="TRANSCRIPTIONAL REGULATOR, MARR FAMILY"/>
    <property type="match status" value="1"/>
</dbReference>
<dbReference type="InterPro" id="IPR036390">
    <property type="entry name" value="WH_DNA-bd_sf"/>
</dbReference>
<sequence>MHHDPKDCHIIRTVEVIGNKWKPVILVQLFDGPVRFGKLRLFIPSISQKILTQQLRELEQDGLIVRNHYKEKVPRVEYEISEKGKTLTPVLQAMFDWGKNEHPPKS</sequence>
<keyword evidence="6" id="KW-1185">Reference proteome</keyword>
<dbReference type="Pfam" id="PF01638">
    <property type="entry name" value="HxlR"/>
    <property type="match status" value="1"/>
</dbReference>
<dbReference type="AlphaFoldDB" id="A0A366KZ24"/>
<dbReference type="Gene3D" id="1.10.10.10">
    <property type="entry name" value="Winged helix-like DNA-binding domain superfamily/Winged helix DNA-binding domain"/>
    <property type="match status" value="1"/>
</dbReference>
<organism evidence="5 6">
    <name type="scientific">Pedobacter miscanthi</name>
    <dbReference type="NCBI Taxonomy" id="2259170"/>
    <lineage>
        <taxon>Bacteria</taxon>
        <taxon>Pseudomonadati</taxon>
        <taxon>Bacteroidota</taxon>
        <taxon>Sphingobacteriia</taxon>
        <taxon>Sphingobacteriales</taxon>
        <taxon>Sphingobacteriaceae</taxon>
        <taxon>Pedobacter</taxon>
    </lineage>
</organism>
<evidence type="ECO:0000256" key="3">
    <source>
        <dbReference type="ARBA" id="ARBA00023163"/>
    </source>
</evidence>
<dbReference type="SUPFAM" id="SSF46785">
    <property type="entry name" value="Winged helix' DNA-binding domain"/>
    <property type="match status" value="1"/>
</dbReference>